<dbReference type="Proteomes" id="UP000297295">
    <property type="component" value="Unassembled WGS sequence"/>
</dbReference>
<organism evidence="2 3">
    <name type="scientific">Methanolobus halotolerans</name>
    <dbReference type="NCBI Taxonomy" id="2052935"/>
    <lineage>
        <taxon>Archaea</taxon>
        <taxon>Methanobacteriati</taxon>
        <taxon>Methanobacteriota</taxon>
        <taxon>Stenosarchaea group</taxon>
        <taxon>Methanomicrobia</taxon>
        <taxon>Methanosarcinales</taxon>
        <taxon>Methanosarcinaceae</taxon>
        <taxon>Methanolobus</taxon>
    </lineage>
</organism>
<dbReference type="RefSeq" id="WP_135390669.1">
    <property type="nucleotide sequence ID" value="NZ_PGGK01000025.1"/>
</dbReference>
<feature type="transmembrane region" description="Helical" evidence="1">
    <location>
        <begin position="155"/>
        <end position="180"/>
    </location>
</feature>
<dbReference type="AlphaFoldDB" id="A0A4E0PSB8"/>
<comment type="caution">
    <text evidence="2">The sequence shown here is derived from an EMBL/GenBank/DDBJ whole genome shotgun (WGS) entry which is preliminary data.</text>
</comment>
<evidence type="ECO:0008006" key="4">
    <source>
        <dbReference type="Google" id="ProtNLM"/>
    </source>
</evidence>
<accession>A0A4E0PSB8</accession>
<feature type="transmembrane region" description="Helical" evidence="1">
    <location>
        <begin position="104"/>
        <end position="125"/>
    </location>
</feature>
<feature type="transmembrane region" description="Helical" evidence="1">
    <location>
        <begin position="34"/>
        <end position="53"/>
    </location>
</feature>
<dbReference type="OrthoDB" id="121782at2157"/>
<gene>
    <name evidence="2" type="ORF">CUN85_12730</name>
</gene>
<keyword evidence="1" id="KW-1133">Transmembrane helix</keyword>
<keyword evidence="1" id="KW-0812">Transmembrane</keyword>
<evidence type="ECO:0000256" key="1">
    <source>
        <dbReference type="SAM" id="Phobius"/>
    </source>
</evidence>
<name>A0A4E0PSB8_9EURY</name>
<evidence type="ECO:0000313" key="2">
    <source>
        <dbReference type="EMBL" id="TGC06654.1"/>
    </source>
</evidence>
<sequence length="212" mass="23411">MSSEDKTRDSEGSDGASYACTLKEDSGTSRKRDLIIAVALILFIVVWTVFLLYHPPEEIVGFLGVNNTYMVVFLLAATGGVSAFTSTSFYTALITISLGGVDPIYLALFASVGLTLGDIVFYFVGKKGRQCFPQKYERYINMFFQLVEKVSDRTIIAVIFFYSLTPLPSDILAIVLAILGFPLKKIVPPLLIGNFALILVLAELARYGYRLF</sequence>
<reference evidence="2 3" key="1">
    <citation type="submission" date="2017-11" db="EMBL/GenBank/DDBJ databases">
        <title>Isolation and Characterization of Methanogenic Archaea from Saline Meromictic Lake at Siberia.</title>
        <authorList>
            <person name="Shen Y."/>
            <person name="Huang H.-H."/>
            <person name="Lai M.-C."/>
            <person name="Chen S.-C."/>
        </authorList>
    </citation>
    <scope>NUCLEOTIDE SEQUENCE [LARGE SCALE GENOMIC DNA]</scope>
    <source>
        <strain evidence="2 3">SY-01</strain>
    </source>
</reference>
<protein>
    <recommendedName>
        <fullName evidence="4">DedA family protein</fullName>
    </recommendedName>
</protein>
<keyword evidence="3" id="KW-1185">Reference proteome</keyword>
<evidence type="ECO:0000313" key="3">
    <source>
        <dbReference type="Proteomes" id="UP000297295"/>
    </source>
</evidence>
<keyword evidence="1" id="KW-0472">Membrane</keyword>
<feature type="transmembrane region" description="Helical" evidence="1">
    <location>
        <begin position="186"/>
        <end position="205"/>
    </location>
</feature>
<feature type="transmembrane region" description="Helical" evidence="1">
    <location>
        <begin position="60"/>
        <end position="84"/>
    </location>
</feature>
<proteinExistence type="predicted"/>
<dbReference type="EMBL" id="PGGK01000025">
    <property type="protein sequence ID" value="TGC06654.1"/>
    <property type="molecule type" value="Genomic_DNA"/>
</dbReference>